<evidence type="ECO:0000313" key="3">
    <source>
        <dbReference type="Proteomes" id="UP000198928"/>
    </source>
</evidence>
<gene>
    <name evidence="2" type="ORF">SAMN05192584_102333</name>
</gene>
<proteinExistence type="predicted"/>
<dbReference type="OrthoDB" id="3868008at2"/>
<dbReference type="RefSeq" id="WP_093847969.1">
    <property type="nucleotide sequence ID" value="NZ_FOSG01000002.1"/>
</dbReference>
<feature type="compositionally biased region" description="Pro residues" evidence="1">
    <location>
        <begin position="341"/>
        <end position="369"/>
    </location>
</feature>
<organism evidence="2 3">
    <name type="scientific">Streptomyces pini</name>
    <dbReference type="NCBI Taxonomy" id="1520580"/>
    <lineage>
        <taxon>Bacteria</taxon>
        <taxon>Bacillati</taxon>
        <taxon>Actinomycetota</taxon>
        <taxon>Actinomycetes</taxon>
        <taxon>Kitasatosporales</taxon>
        <taxon>Streptomycetaceae</taxon>
        <taxon>Streptomyces</taxon>
    </lineage>
</organism>
<reference evidence="3" key="1">
    <citation type="submission" date="2016-10" db="EMBL/GenBank/DDBJ databases">
        <authorList>
            <person name="Varghese N."/>
            <person name="Submissions S."/>
        </authorList>
    </citation>
    <scope>NUCLEOTIDE SEQUENCE [LARGE SCALE GENOMIC DNA]</scope>
    <source>
        <strain evidence="3">PL19</strain>
    </source>
</reference>
<evidence type="ECO:0000313" key="2">
    <source>
        <dbReference type="EMBL" id="SFJ94276.1"/>
    </source>
</evidence>
<feature type="compositionally biased region" description="Basic and acidic residues" evidence="1">
    <location>
        <begin position="387"/>
        <end position="409"/>
    </location>
</feature>
<accession>A0A1I3VIY4</accession>
<feature type="region of interest" description="Disordered" evidence="1">
    <location>
        <begin position="337"/>
        <end position="409"/>
    </location>
</feature>
<keyword evidence="3" id="KW-1185">Reference proteome</keyword>
<dbReference type="AlphaFoldDB" id="A0A1I3VIY4"/>
<evidence type="ECO:0008006" key="4">
    <source>
        <dbReference type="Google" id="ProtNLM"/>
    </source>
</evidence>
<protein>
    <recommendedName>
        <fullName evidence="4">SPFH domain / Band 7 family protein</fullName>
    </recommendedName>
</protein>
<evidence type="ECO:0000256" key="1">
    <source>
        <dbReference type="SAM" id="MobiDB-lite"/>
    </source>
</evidence>
<dbReference type="EMBL" id="FOSG01000002">
    <property type="protein sequence ID" value="SFJ94276.1"/>
    <property type="molecule type" value="Genomic_DNA"/>
</dbReference>
<sequence>MNQNIHHQVPSGRPFDNSVMLPGDLRGPFLFEVTPDGPYRHVGLQQAAVVHYRNGGHSVITVRGARHHGRPRFGRRPVSVCMIAQGRHQTSFEMRLPTRGDEGNFTCAVDIHWEVQDFLLAAEKRVVDVEKMLRAPLLARLRTFTRRYGLDGAQQADEAIQTELATGSQASLGADIGLTTTVYVRIDLGRAAADHKQALLDVQHTAIVQSARDQADAARVQSNLAAAQELIAAGEAGQYAHMLAQDPARAQEILHELQGQARQQRQGALEYLTRLIDQGVVQRHQVEGQVQQLIDYARATGRALFDSGLPQPPTALPVPPADQVTGQWITTVREPAAPVADTPPAPLAPGAPPMPPVPPAMPPETPAAVPPGTAQTQDEPPAGSDGGRVDYIRQEPHRPEREGTDEHNG</sequence>
<name>A0A1I3VIY4_9ACTN</name>
<dbReference type="Proteomes" id="UP000198928">
    <property type="component" value="Unassembled WGS sequence"/>
</dbReference>